<dbReference type="SMART" id="SM00368">
    <property type="entry name" value="LRR_RI"/>
    <property type="match status" value="4"/>
</dbReference>
<dbReference type="GO" id="GO:0048471">
    <property type="term" value="C:perinuclear region of cytoplasm"/>
    <property type="evidence" value="ECO:0007669"/>
    <property type="project" value="TreeGrafter"/>
</dbReference>
<sequence length="311" mass="34787">MPHLVSLSLEKCTFSPRDLDRLFAFIEDNLKLTRLSLSSLCTSDDDEIDIAMWTIGCPCVRFGQRNLEALAAWQRRCLVTSLTLRDWFVEDEDRSSAVELLKTIFASSTLEHVSLEMKNFDQYIQAAMFPAPLRIQSLEFRFCSLNATTMAALAMGLRHSNITSLTFDKSNIGFAALQSLLDALLDTNLRRLRLSMASLDNDACALIAAALPSLTIVELDLTNNMITDRSAKVLSEVVGRATSLTSLVLAENAIHLEGATALVKALSERPQVTTWLDLSWNRIYLDGTDCLDDMVEKTPQILRASFWTVWK</sequence>
<proteinExistence type="predicted"/>
<evidence type="ECO:0000256" key="2">
    <source>
        <dbReference type="ARBA" id="ARBA00022614"/>
    </source>
</evidence>
<dbReference type="InterPro" id="IPR001611">
    <property type="entry name" value="Leu-rich_rpt"/>
</dbReference>
<dbReference type="EMBL" id="VJMJ01000119">
    <property type="protein sequence ID" value="KAF0733788.1"/>
    <property type="molecule type" value="Genomic_DNA"/>
</dbReference>
<dbReference type="SUPFAM" id="SSF52047">
    <property type="entry name" value="RNI-like"/>
    <property type="match status" value="1"/>
</dbReference>
<dbReference type="AlphaFoldDB" id="A0A6G0X1M6"/>
<dbReference type="GO" id="GO:0005829">
    <property type="term" value="C:cytosol"/>
    <property type="evidence" value="ECO:0007669"/>
    <property type="project" value="TreeGrafter"/>
</dbReference>
<evidence type="ECO:0000313" key="4">
    <source>
        <dbReference type="EMBL" id="KAF0733788.1"/>
    </source>
</evidence>
<evidence type="ECO:0000256" key="1">
    <source>
        <dbReference type="ARBA" id="ARBA00022468"/>
    </source>
</evidence>
<dbReference type="PANTHER" id="PTHR24113:SF12">
    <property type="entry name" value="RAN GTPASE-ACTIVATING PROTEIN 1"/>
    <property type="match status" value="1"/>
</dbReference>
<keyword evidence="1" id="KW-0343">GTPase activation</keyword>
<dbReference type="GO" id="GO:0005634">
    <property type="term" value="C:nucleus"/>
    <property type="evidence" value="ECO:0007669"/>
    <property type="project" value="TreeGrafter"/>
</dbReference>
<comment type="caution">
    <text evidence="4">The sequence shown here is derived from an EMBL/GenBank/DDBJ whole genome shotgun (WGS) entry which is preliminary data.</text>
</comment>
<keyword evidence="2" id="KW-0433">Leucine-rich repeat</keyword>
<dbReference type="InterPro" id="IPR027038">
    <property type="entry name" value="RanGap"/>
</dbReference>
<dbReference type="InterPro" id="IPR032675">
    <property type="entry name" value="LRR_dom_sf"/>
</dbReference>
<organism evidence="4 5">
    <name type="scientific">Aphanomyces euteiches</name>
    <dbReference type="NCBI Taxonomy" id="100861"/>
    <lineage>
        <taxon>Eukaryota</taxon>
        <taxon>Sar</taxon>
        <taxon>Stramenopiles</taxon>
        <taxon>Oomycota</taxon>
        <taxon>Saprolegniomycetes</taxon>
        <taxon>Saprolegniales</taxon>
        <taxon>Verrucalvaceae</taxon>
        <taxon>Aphanomyces</taxon>
    </lineage>
</organism>
<dbReference type="GO" id="GO:0006913">
    <property type="term" value="P:nucleocytoplasmic transport"/>
    <property type="evidence" value="ECO:0007669"/>
    <property type="project" value="TreeGrafter"/>
</dbReference>
<dbReference type="Proteomes" id="UP000481153">
    <property type="component" value="Unassembled WGS sequence"/>
</dbReference>
<dbReference type="Pfam" id="PF13516">
    <property type="entry name" value="LRR_6"/>
    <property type="match status" value="2"/>
</dbReference>
<dbReference type="VEuPathDB" id="FungiDB:AeMF1_000561"/>
<accession>A0A6G0X1M6</accession>
<reference evidence="4 5" key="1">
    <citation type="submission" date="2019-07" db="EMBL/GenBank/DDBJ databases">
        <title>Genomics analysis of Aphanomyces spp. identifies a new class of oomycete effector associated with host adaptation.</title>
        <authorList>
            <person name="Gaulin E."/>
        </authorList>
    </citation>
    <scope>NUCLEOTIDE SEQUENCE [LARGE SCALE GENOMIC DNA]</scope>
    <source>
        <strain evidence="4 5">ATCC 201684</strain>
    </source>
</reference>
<dbReference type="Gene3D" id="3.80.10.10">
    <property type="entry name" value="Ribonuclease Inhibitor"/>
    <property type="match status" value="1"/>
</dbReference>
<gene>
    <name evidence="4" type="ORF">Ae201684_009356</name>
</gene>
<keyword evidence="3" id="KW-0677">Repeat</keyword>
<evidence type="ECO:0000313" key="5">
    <source>
        <dbReference type="Proteomes" id="UP000481153"/>
    </source>
</evidence>
<dbReference type="PANTHER" id="PTHR24113">
    <property type="entry name" value="RAN GTPASE-ACTIVATING PROTEIN 1"/>
    <property type="match status" value="1"/>
</dbReference>
<protein>
    <submittedName>
        <fullName evidence="4">Uncharacterized protein</fullName>
    </submittedName>
</protein>
<dbReference type="GO" id="GO:0031267">
    <property type="term" value="F:small GTPase binding"/>
    <property type="evidence" value="ECO:0007669"/>
    <property type="project" value="TreeGrafter"/>
</dbReference>
<keyword evidence="5" id="KW-1185">Reference proteome</keyword>
<evidence type="ECO:0000256" key="3">
    <source>
        <dbReference type="ARBA" id="ARBA00022737"/>
    </source>
</evidence>
<dbReference type="GO" id="GO:0005096">
    <property type="term" value="F:GTPase activator activity"/>
    <property type="evidence" value="ECO:0007669"/>
    <property type="project" value="UniProtKB-KW"/>
</dbReference>
<name>A0A6G0X1M6_9STRA</name>